<feature type="non-terminal residue" evidence="3">
    <location>
        <position position="1"/>
    </location>
</feature>
<evidence type="ECO:0000256" key="2">
    <source>
        <dbReference type="SAM" id="MobiDB-lite"/>
    </source>
</evidence>
<feature type="region of interest" description="Disordered" evidence="2">
    <location>
        <begin position="1"/>
        <end position="33"/>
    </location>
</feature>
<keyword evidence="4" id="KW-1185">Reference proteome</keyword>
<name>A0AAD8CCR7_ACIOX</name>
<gene>
    <name evidence="3" type="primary">UACA</name>
    <name evidence="3" type="ORF">AOXY_G38871</name>
</gene>
<evidence type="ECO:0000256" key="1">
    <source>
        <dbReference type="SAM" id="Coils"/>
    </source>
</evidence>
<dbReference type="EMBL" id="JAGXEW010002702">
    <property type="protein sequence ID" value="KAK1116368.1"/>
    <property type="molecule type" value="Genomic_DNA"/>
</dbReference>
<accession>A0AAD8CCR7</accession>
<dbReference type="Proteomes" id="UP001230051">
    <property type="component" value="Unassembled WGS sequence"/>
</dbReference>
<reference evidence="3" key="1">
    <citation type="submission" date="2022-02" db="EMBL/GenBank/DDBJ databases">
        <title>Atlantic sturgeon de novo genome assembly.</title>
        <authorList>
            <person name="Stock M."/>
            <person name="Klopp C."/>
            <person name="Guiguen Y."/>
            <person name="Cabau C."/>
            <person name="Parinello H."/>
            <person name="Santidrian Yebra-Pimentel E."/>
            <person name="Kuhl H."/>
            <person name="Dirks R.P."/>
            <person name="Guessner J."/>
            <person name="Wuertz S."/>
            <person name="Du K."/>
            <person name="Schartl M."/>
        </authorList>
    </citation>
    <scope>NUCLEOTIDE SEQUENCE</scope>
    <source>
        <strain evidence="3">STURGEONOMICS-FGT-2020</strain>
        <tissue evidence="3">Whole blood</tissue>
    </source>
</reference>
<dbReference type="AlphaFoldDB" id="A0AAD8CCR7"/>
<feature type="coiled-coil region" evidence="1">
    <location>
        <begin position="50"/>
        <end position="133"/>
    </location>
</feature>
<proteinExistence type="predicted"/>
<keyword evidence="1" id="KW-0175">Coiled coil</keyword>
<comment type="caution">
    <text evidence="3">The sequence shown here is derived from an EMBL/GenBank/DDBJ whole genome shotgun (WGS) entry which is preliminary data.</text>
</comment>
<evidence type="ECO:0000313" key="3">
    <source>
        <dbReference type="EMBL" id="KAK1116368.1"/>
    </source>
</evidence>
<protein>
    <submittedName>
        <fullName evidence="3">Uveal autoantigen with coiled-coil domains and ankyrin repeats-like</fullName>
    </submittedName>
</protein>
<organism evidence="3 4">
    <name type="scientific">Acipenser oxyrinchus oxyrinchus</name>
    <dbReference type="NCBI Taxonomy" id="40147"/>
    <lineage>
        <taxon>Eukaryota</taxon>
        <taxon>Metazoa</taxon>
        <taxon>Chordata</taxon>
        <taxon>Craniata</taxon>
        <taxon>Vertebrata</taxon>
        <taxon>Euteleostomi</taxon>
        <taxon>Actinopterygii</taxon>
        <taxon>Chondrostei</taxon>
        <taxon>Acipenseriformes</taxon>
        <taxon>Acipenseridae</taxon>
        <taxon>Acipenser</taxon>
    </lineage>
</organism>
<evidence type="ECO:0000313" key="4">
    <source>
        <dbReference type="Proteomes" id="UP001230051"/>
    </source>
</evidence>
<sequence>MVKAAYDSANKAKEAAKKGPQFHQVQSVENPHRMDPMNAEAEASLSGQIFQELEVENEDLKGRLRKFHQEQRVLLDKVNGLQQQLNQEKRTVDELQKEREQLKLLLTAKDKEKDESVKAMEALKDRLKNCESDHIGQCGLKRRDHLLTKQSRSFDFTQ</sequence>